<reference evidence="1 2" key="1">
    <citation type="submission" date="2018-08" db="EMBL/GenBank/DDBJ databases">
        <title>A genome reference for cultivated species of the human gut microbiota.</title>
        <authorList>
            <person name="Zou Y."/>
            <person name="Xue W."/>
            <person name="Luo G."/>
        </authorList>
    </citation>
    <scope>NUCLEOTIDE SEQUENCE [LARGE SCALE GENOMIC DNA]</scope>
    <source>
        <strain evidence="1 2">AF28-15</strain>
    </source>
</reference>
<accession>A0A3R6C0X7</accession>
<evidence type="ECO:0000313" key="1">
    <source>
        <dbReference type="EMBL" id="RGQ48173.1"/>
    </source>
</evidence>
<gene>
    <name evidence="1" type="ORF">DWY96_10290</name>
</gene>
<dbReference type="AlphaFoldDB" id="A0A3R6C0X7"/>
<comment type="caution">
    <text evidence="1">The sequence shown here is derived from an EMBL/GenBank/DDBJ whole genome shotgun (WGS) entry which is preliminary data.</text>
</comment>
<evidence type="ECO:0000313" key="2">
    <source>
        <dbReference type="Proteomes" id="UP000283738"/>
    </source>
</evidence>
<organism evidence="1 2">
    <name type="scientific">Roseburia inulinivorans</name>
    <dbReference type="NCBI Taxonomy" id="360807"/>
    <lineage>
        <taxon>Bacteria</taxon>
        <taxon>Bacillati</taxon>
        <taxon>Bacillota</taxon>
        <taxon>Clostridia</taxon>
        <taxon>Lachnospirales</taxon>
        <taxon>Lachnospiraceae</taxon>
        <taxon>Roseburia</taxon>
    </lineage>
</organism>
<dbReference type="Proteomes" id="UP000283738">
    <property type="component" value="Unassembled WGS sequence"/>
</dbReference>
<protein>
    <submittedName>
        <fullName evidence="1">Uncharacterized protein</fullName>
    </submittedName>
</protein>
<proteinExistence type="predicted"/>
<name>A0A3R6C0X7_9FIRM</name>
<sequence length="203" mass="24736">MIYHKKQGNKDLMKNDAKEKEENIKQTFLKGIKELDNKEKDMHDGWDFVELVNQFICAFDNEYQYNKTYIRSFKEPFRNFVNQYNARRKFFLEFCNMIYSVLKDDEYATIGFDEYAFLTGVTKDIEIKKMPFDLKNRIPEVMTRRENNKIFIECTIRKRKTDNVRNYCEEIQMKNDKNNNLTEDEIKKLSTQFFENVRDEKDH</sequence>
<dbReference type="EMBL" id="QRTF01000021">
    <property type="protein sequence ID" value="RGQ48173.1"/>
    <property type="molecule type" value="Genomic_DNA"/>
</dbReference>